<name>A0ACC0V9U9_9HYPO</name>
<organism evidence="1 2">
    <name type="scientific">Trichothecium roseum</name>
    <dbReference type="NCBI Taxonomy" id="47278"/>
    <lineage>
        <taxon>Eukaryota</taxon>
        <taxon>Fungi</taxon>
        <taxon>Dikarya</taxon>
        <taxon>Ascomycota</taxon>
        <taxon>Pezizomycotina</taxon>
        <taxon>Sordariomycetes</taxon>
        <taxon>Hypocreomycetidae</taxon>
        <taxon>Hypocreales</taxon>
        <taxon>Hypocreales incertae sedis</taxon>
        <taxon>Trichothecium</taxon>
    </lineage>
</organism>
<proteinExistence type="predicted"/>
<accession>A0ACC0V9U9</accession>
<evidence type="ECO:0000313" key="2">
    <source>
        <dbReference type="Proteomes" id="UP001163324"/>
    </source>
</evidence>
<sequence length="156" mass="17077">MGKITGTPRDLANPIHAYRHLLRRAAAAVSHAQPASTIARDALRSAFRDPVGSGSSSSNGSGGGSGVGGLDPERVKRTIWFLTAAAKERGLEHQVVKNMVAVRRGRMPRHGVVFDAVHRSQKQKQEFKEHKNTAYHHYEMTIAMLNETMGLCLPLK</sequence>
<dbReference type="EMBL" id="CM047941">
    <property type="protein sequence ID" value="KAI9903207.1"/>
    <property type="molecule type" value="Genomic_DNA"/>
</dbReference>
<comment type="caution">
    <text evidence="1">The sequence shown here is derived from an EMBL/GenBank/DDBJ whole genome shotgun (WGS) entry which is preliminary data.</text>
</comment>
<reference evidence="1" key="1">
    <citation type="submission" date="2022-10" db="EMBL/GenBank/DDBJ databases">
        <title>Complete Genome of Trichothecium roseum strain YXFP-22015, a Plant Pathogen Isolated from Citrus.</title>
        <authorList>
            <person name="Wang Y."/>
            <person name="Zhu L."/>
        </authorList>
    </citation>
    <scope>NUCLEOTIDE SEQUENCE</scope>
    <source>
        <strain evidence="1">YXFP-22015</strain>
    </source>
</reference>
<protein>
    <submittedName>
        <fullName evidence="1">Uncharacterized protein</fullName>
    </submittedName>
</protein>
<evidence type="ECO:0000313" key="1">
    <source>
        <dbReference type="EMBL" id="KAI9903207.1"/>
    </source>
</evidence>
<keyword evidence="2" id="KW-1185">Reference proteome</keyword>
<gene>
    <name evidence="1" type="ORF">N3K66_002559</name>
</gene>
<dbReference type="Proteomes" id="UP001163324">
    <property type="component" value="Chromosome 2"/>
</dbReference>